<dbReference type="Gene3D" id="3.30.2450.20">
    <property type="match status" value="1"/>
</dbReference>
<comment type="caution">
    <text evidence="2">The sequence shown here is derived from an EMBL/GenBank/DDBJ whole genome shotgun (WGS) entry which is preliminary data.</text>
</comment>
<dbReference type="InterPro" id="IPR040509">
    <property type="entry name" value="CdiI_C"/>
</dbReference>
<evidence type="ECO:0000259" key="1">
    <source>
        <dbReference type="Pfam" id="PF18228"/>
    </source>
</evidence>
<evidence type="ECO:0000313" key="3">
    <source>
        <dbReference type="Proteomes" id="UP001501353"/>
    </source>
</evidence>
<keyword evidence="3" id="KW-1185">Reference proteome</keyword>
<dbReference type="InterPro" id="IPR053755">
    <property type="entry name" value="CDI_immunity_sf"/>
</dbReference>
<feature type="domain" description="CdiI C-terminal" evidence="1">
    <location>
        <begin position="37"/>
        <end position="123"/>
    </location>
</feature>
<dbReference type="RefSeq" id="WP_344762483.1">
    <property type="nucleotide sequence ID" value="NZ_BAAAZE010000007.1"/>
</dbReference>
<sequence length="125" mass="14577">MTFNITAVDGVNYSDDLPRCEIEMNGYLENCPLMTDLWGLEDYRRQWRTALTFLYEGKVKKCMLVTDINKMHVNTALCYWALYANGDLIYIHDITVKNPGVELVIDPIKIESFILPRFDEDEDDD</sequence>
<reference evidence="3" key="1">
    <citation type="journal article" date="2019" name="Int. J. Syst. Evol. Microbiol.">
        <title>The Global Catalogue of Microorganisms (GCM) 10K type strain sequencing project: providing services to taxonomists for standard genome sequencing and annotation.</title>
        <authorList>
            <consortium name="The Broad Institute Genomics Platform"/>
            <consortium name="The Broad Institute Genome Sequencing Center for Infectious Disease"/>
            <person name="Wu L."/>
            <person name="Ma J."/>
        </authorList>
    </citation>
    <scope>NUCLEOTIDE SEQUENCE [LARGE SCALE GENOMIC DNA]</scope>
    <source>
        <strain evidence="3">JCM 16673</strain>
    </source>
</reference>
<proteinExistence type="predicted"/>
<evidence type="ECO:0000313" key="2">
    <source>
        <dbReference type="EMBL" id="GAA4018635.1"/>
    </source>
</evidence>
<organism evidence="2 3">
    <name type="scientific">Actimicrobium antarcticum</name>
    <dbReference type="NCBI Taxonomy" id="1051899"/>
    <lineage>
        <taxon>Bacteria</taxon>
        <taxon>Pseudomonadati</taxon>
        <taxon>Pseudomonadota</taxon>
        <taxon>Betaproteobacteria</taxon>
        <taxon>Burkholderiales</taxon>
        <taxon>Oxalobacteraceae</taxon>
        <taxon>Actimicrobium</taxon>
    </lineage>
</organism>
<dbReference type="EMBL" id="BAAAZE010000007">
    <property type="protein sequence ID" value="GAA4018635.1"/>
    <property type="molecule type" value="Genomic_DNA"/>
</dbReference>
<dbReference type="Pfam" id="PF18228">
    <property type="entry name" value="CdiI_N"/>
    <property type="match status" value="1"/>
</dbReference>
<dbReference type="Proteomes" id="UP001501353">
    <property type="component" value="Unassembled WGS sequence"/>
</dbReference>
<accession>A0ABP7SZJ7</accession>
<gene>
    <name evidence="2" type="ORF">GCM10022212_13210</name>
</gene>
<protein>
    <recommendedName>
        <fullName evidence="1">CdiI C-terminal domain-containing protein</fullName>
    </recommendedName>
</protein>
<name>A0ABP7SZJ7_9BURK</name>